<protein>
    <recommendedName>
        <fullName evidence="5">DUF3995 domain-containing protein</fullName>
    </recommendedName>
</protein>
<dbReference type="Proteomes" id="UP001201629">
    <property type="component" value="Unassembled WGS sequence"/>
</dbReference>
<feature type="transmembrane region" description="Helical" evidence="2">
    <location>
        <begin position="78"/>
        <end position="96"/>
    </location>
</feature>
<keyword evidence="2" id="KW-1133">Transmembrane helix</keyword>
<comment type="caution">
    <text evidence="3">The sequence shown here is derived from an EMBL/GenBank/DDBJ whole genome shotgun (WGS) entry which is preliminary data.</text>
</comment>
<evidence type="ECO:0000313" key="4">
    <source>
        <dbReference type="Proteomes" id="UP001201629"/>
    </source>
</evidence>
<reference evidence="3 4" key="1">
    <citation type="submission" date="2022-01" db="EMBL/GenBank/DDBJ databases">
        <authorList>
            <person name="Riesco R."/>
            <person name="Trujillo M.E."/>
        </authorList>
    </citation>
    <scope>NUCLEOTIDE SEQUENCE [LARGE SCALE GENOMIC DNA]</scope>
    <source>
        <strain evidence="3 4">NIE79</strain>
    </source>
</reference>
<gene>
    <name evidence="3" type="ORF">NIE79_004447</name>
</gene>
<feature type="region of interest" description="Disordered" evidence="1">
    <location>
        <begin position="151"/>
        <end position="174"/>
    </location>
</feature>
<evidence type="ECO:0008006" key="5">
    <source>
        <dbReference type="Google" id="ProtNLM"/>
    </source>
</evidence>
<keyword evidence="2" id="KW-0812">Transmembrane</keyword>
<evidence type="ECO:0000256" key="2">
    <source>
        <dbReference type="SAM" id="Phobius"/>
    </source>
</evidence>
<feature type="transmembrane region" description="Helical" evidence="2">
    <location>
        <begin position="43"/>
        <end position="66"/>
    </location>
</feature>
<evidence type="ECO:0000313" key="3">
    <source>
        <dbReference type="EMBL" id="MCG5445919.1"/>
    </source>
</evidence>
<dbReference type="RefSeq" id="WP_238680862.1">
    <property type="nucleotide sequence ID" value="NZ_JAKKFD010000044.1"/>
</dbReference>
<feature type="transmembrane region" description="Helical" evidence="2">
    <location>
        <begin position="9"/>
        <end position="31"/>
    </location>
</feature>
<feature type="compositionally biased region" description="Basic and acidic residues" evidence="1">
    <location>
        <begin position="161"/>
        <end position="174"/>
    </location>
</feature>
<proteinExistence type="predicted"/>
<keyword evidence="4" id="KW-1185">Reference proteome</keyword>
<sequence length="174" mass="18951">MPTFRGRRWAYGAFAWLIFFVVSHVIVVFFPGDDPTGDGPWGMRAYVIFNLVLIFMSAIGAAVVLATVRPPARHLPRWLLLTPLLSGSVLLVVRGVPGMVENILMVTGIRRGGFVGAADISTGEFWTGIGINTYFFAGAVLLVGTTVSYRRRSAGSPPESRSVEPGDDEPARRR</sequence>
<organism evidence="3 4">
    <name type="scientific">Micromonospora trifolii</name>
    <dbReference type="NCBI Taxonomy" id="2911208"/>
    <lineage>
        <taxon>Bacteria</taxon>
        <taxon>Bacillati</taxon>
        <taxon>Actinomycetota</taxon>
        <taxon>Actinomycetes</taxon>
        <taxon>Micromonosporales</taxon>
        <taxon>Micromonosporaceae</taxon>
        <taxon>Micromonospora</taxon>
    </lineage>
</organism>
<evidence type="ECO:0000256" key="1">
    <source>
        <dbReference type="SAM" id="MobiDB-lite"/>
    </source>
</evidence>
<feature type="transmembrane region" description="Helical" evidence="2">
    <location>
        <begin position="125"/>
        <end position="143"/>
    </location>
</feature>
<name>A0ABS9N9M0_9ACTN</name>
<keyword evidence="2" id="KW-0472">Membrane</keyword>
<accession>A0ABS9N9M0</accession>
<dbReference type="EMBL" id="JAKKFD010000044">
    <property type="protein sequence ID" value="MCG5445919.1"/>
    <property type="molecule type" value="Genomic_DNA"/>
</dbReference>